<organism evidence="2 3">
    <name type="scientific">Araneus ventricosus</name>
    <name type="common">Orbweaver spider</name>
    <name type="synonym">Epeira ventricosa</name>
    <dbReference type="NCBI Taxonomy" id="182803"/>
    <lineage>
        <taxon>Eukaryota</taxon>
        <taxon>Metazoa</taxon>
        <taxon>Ecdysozoa</taxon>
        <taxon>Arthropoda</taxon>
        <taxon>Chelicerata</taxon>
        <taxon>Arachnida</taxon>
        <taxon>Araneae</taxon>
        <taxon>Araneomorphae</taxon>
        <taxon>Entelegynae</taxon>
        <taxon>Araneoidea</taxon>
        <taxon>Araneidae</taxon>
        <taxon>Araneus</taxon>
    </lineage>
</organism>
<protein>
    <submittedName>
        <fullName evidence="2">Uncharacterized protein</fullName>
    </submittedName>
</protein>
<accession>A0A4Y2GM85</accession>
<evidence type="ECO:0000256" key="1">
    <source>
        <dbReference type="SAM" id="MobiDB-lite"/>
    </source>
</evidence>
<dbReference type="Proteomes" id="UP000499080">
    <property type="component" value="Unassembled WGS sequence"/>
</dbReference>
<feature type="region of interest" description="Disordered" evidence="1">
    <location>
        <begin position="1"/>
        <end position="30"/>
    </location>
</feature>
<name>A0A4Y2GM85_ARAVE</name>
<reference evidence="2 3" key="1">
    <citation type="journal article" date="2019" name="Sci. Rep.">
        <title>Orb-weaving spider Araneus ventricosus genome elucidates the spidroin gene catalogue.</title>
        <authorList>
            <person name="Kono N."/>
            <person name="Nakamura H."/>
            <person name="Ohtoshi R."/>
            <person name="Moran D.A.P."/>
            <person name="Shinohara A."/>
            <person name="Yoshida Y."/>
            <person name="Fujiwara M."/>
            <person name="Mori M."/>
            <person name="Tomita M."/>
            <person name="Arakawa K."/>
        </authorList>
    </citation>
    <scope>NUCLEOTIDE SEQUENCE [LARGE SCALE GENOMIC DNA]</scope>
</reference>
<sequence>MFRSSDSTSQRERSRLEGSAPAGQRANPGC</sequence>
<feature type="non-terminal residue" evidence="2">
    <location>
        <position position="30"/>
    </location>
</feature>
<comment type="caution">
    <text evidence="2">The sequence shown here is derived from an EMBL/GenBank/DDBJ whole genome shotgun (WGS) entry which is preliminary data.</text>
</comment>
<dbReference type="EMBL" id="BGPR01254856">
    <property type="protein sequence ID" value="GBM53588.1"/>
    <property type="molecule type" value="Genomic_DNA"/>
</dbReference>
<evidence type="ECO:0000313" key="2">
    <source>
        <dbReference type="EMBL" id="GBM53588.1"/>
    </source>
</evidence>
<evidence type="ECO:0000313" key="3">
    <source>
        <dbReference type="Proteomes" id="UP000499080"/>
    </source>
</evidence>
<gene>
    <name evidence="2" type="ORF">AVEN_214517_1</name>
</gene>
<proteinExistence type="predicted"/>
<keyword evidence="3" id="KW-1185">Reference proteome</keyword>
<dbReference type="AlphaFoldDB" id="A0A4Y2GM85"/>